<accession>A0A8H7BXS2</accession>
<dbReference type="GO" id="GO:0003743">
    <property type="term" value="F:translation initiation factor activity"/>
    <property type="evidence" value="ECO:0007669"/>
    <property type="project" value="UniProtKB-KW"/>
</dbReference>
<dbReference type="SUPFAM" id="SSF101690">
    <property type="entry name" value="PAZ domain"/>
    <property type="match status" value="1"/>
</dbReference>
<comment type="similarity">
    <text evidence="1">Belongs to the argonaute family.</text>
</comment>
<dbReference type="InterPro" id="IPR012337">
    <property type="entry name" value="RNaseH-like_sf"/>
</dbReference>
<reference evidence="4" key="1">
    <citation type="submission" date="2020-01" db="EMBL/GenBank/DDBJ databases">
        <title>Genome Sequencing of Three Apophysomyces-Like Fungal Strains Confirms a Novel Fungal Genus in the Mucoromycota with divergent Burkholderia-like Endosymbiotic Bacteria.</title>
        <authorList>
            <person name="Stajich J.E."/>
            <person name="Macias A.M."/>
            <person name="Carter-House D."/>
            <person name="Lovett B."/>
            <person name="Kasson L.R."/>
            <person name="Berry K."/>
            <person name="Grigoriev I."/>
            <person name="Chang Y."/>
            <person name="Spatafora J."/>
            <person name="Kasson M.T."/>
        </authorList>
    </citation>
    <scope>NUCLEOTIDE SEQUENCE</scope>
    <source>
        <strain evidence="4">NRRL A-21654</strain>
    </source>
</reference>
<keyword evidence="5" id="KW-1185">Reference proteome</keyword>
<dbReference type="AlphaFoldDB" id="A0A8H7BXS2"/>
<dbReference type="InterPro" id="IPR032472">
    <property type="entry name" value="ArgoL2"/>
</dbReference>
<feature type="domain" description="Piwi" evidence="3">
    <location>
        <begin position="496"/>
        <end position="797"/>
    </location>
</feature>
<dbReference type="InterPro" id="IPR014811">
    <property type="entry name" value="ArgoL1"/>
</dbReference>
<evidence type="ECO:0000256" key="1">
    <source>
        <dbReference type="RuleBase" id="RU361178"/>
    </source>
</evidence>
<protein>
    <submittedName>
        <fullName evidence="4">Eukaryotic translation initiation factor 2C, 2</fullName>
    </submittedName>
</protein>
<dbReference type="EMBL" id="JABAYA010000021">
    <property type="protein sequence ID" value="KAF7729871.1"/>
    <property type="molecule type" value="Genomic_DNA"/>
</dbReference>
<dbReference type="SUPFAM" id="SSF53098">
    <property type="entry name" value="Ribonuclease H-like"/>
    <property type="match status" value="1"/>
</dbReference>
<gene>
    <name evidence="4" type="primary">EIF2C2</name>
    <name evidence="4" type="ORF">EC973_003605</name>
</gene>
<proteinExistence type="inferred from homology"/>
<dbReference type="SMART" id="SM00949">
    <property type="entry name" value="PAZ"/>
    <property type="match status" value="1"/>
</dbReference>
<dbReference type="CDD" id="cd04657">
    <property type="entry name" value="Piwi_ago-like"/>
    <property type="match status" value="1"/>
</dbReference>
<dbReference type="SMART" id="SM00950">
    <property type="entry name" value="Piwi"/>
    <property type="match status" value="1"/>
</dbReference>
<dbReference type="PROSITE" id="PS50822">
    <property type="entry name" value="PIWI"/>
    <property type="match status" value="1"/>
</dbReference>
<sequence>MAVNLTDFVLRGKPGTVGRPVKFRANFFEVTSFPTQDIIHYDVAIHPAVPVKVQRLVWSALEKNDNGDIFRDAKVVFDGRKNVYAPKILPLGADHSKVFEITLPESETKRGAETFKVHIKKVNHVNMEELRLFLRGEAALSNNCLSAITVLDHLIRYWPSLNHSSKGSSFYLPNDKRSIGGGVEIWQGYYQSARPTVGKMMVNVDVSATTYYESGPLPEIVAKLLGRRSVDDLRAGISERERSKIARFLKEIKITCVHRGEKRPTFMISKITPGTAENTMFQDANGVEMSVAAYFSKQYNKRLAYPFLPCVVVKKNIFLPMEVCHITPGQRYAKKLDGNQTTEVIRFTCQKPGVRANKIKQGFQLLDYKNPYMQQFNMTVKPEMAMVEGRVLPLPQLISYGATFTPNNGIYNMVGKKVSVGAELKSWSVVNFNHRASKEAIDKFIRMMVQTFTELGLNVTNRAPPLANANPQGAIDGILRDAYMKAGNAAKSQPQLIVCILPGLITDLYAEIKRISDTVLGIPTQCLQYKHVQQAKHQYCANVCLKVNLKLGGSNILLPPAQIPFITEKPTIVFGADVTHPGPGDTTRPSIAALVASMDSRVAKYASAIRVQAHRTEIIADLANMVKELLKIFYQSCGQKPAHILFYRDGVSEGQFKIVQKAEIDAIKAACNSLEKGYNPKLTFVVVQKRHHARFFPLTDRDADKSGNCQPGTVVDTGIVHPFEFDFYLQSHAGLQGTSRPTHYHVLKDENGFSSDSLQELTYRLCFTYGRATRSVSLVPPAYYADLVAERARYHRQGENWSDIEATSESLDSEQQLASYGVVKQNLQKVMYFM</sequence>
<dbReference type="InterPro" id="IPR036085">
    <property type="entry name" value="PAZ_dom_sf"/>
</dbReference>
<dbReference type="InterPro" id="IPR032474">
    <property type="entry name" value="Argonaute_N"/>
</dbReference>
<dbReference type="InterPro" id="IPR045246">
    <property type="entry name" value="Piwi_ago-like"/>
</dbReference>
<dbReference type="InterPro" id="IPR003165">
    <property type="entry name" value="Piwi"/>
</dbReference>
<comment type="caution">
    <text evidence="4">The sequence shown here is derived from an EMBL/GenBank/DDBJ whole genome shotgun (WGS) entry which is preliminary data.</text>
</comment>
<dbReference type="Gene3D" id="2.170.260.10">
    <property type="entry name" value="paz domain"/>
    <property type="match status" value="1"/>
</dbReference>
<dbReference type="CDD" id="cd02846">
    <property type="entry name" value="PAZ_argonaute_like"/>
    <property type="match status" value="1"/>
</dbReference>
<name>A0A8H7BXS2_9FUNG</name>
<dbReference type="Pfam" id="PF02171">
    <property type="entry name" value="Piwi"/>
    <property type="match status" value="1"/>
</dbReference>
<dbReference type="Pfam" id="PF16487">
    <property type="entry name" value="ArgoMid"/>
    <property type="match status" value="1"/>
</dbReference>
<dbReference type="InterPro" id="IPR032473">
    <property type="entry name" value="Argonaute_Mid_dom"/>
</dbReference>
<feature type="domain" description="PAZ" evidence="2">
    <location>
        <begin position="216"/>
        <end position="328"/>
    </location>
</feature>
<dbReference type="Proteomes" id="UP000605846">
    <property type="component" value="Unassembled WGS sequence"/>
</dbReference>
<dbReference type="SMART" id="SM01163">
    <property type="entry name" value="DUF1785"/>
    <property type="match status" value="1"/>
</dbReference>
<evidence type="ECO:0000313" key="5">
    <source>
        <dbReference type="Proteomes" id="UP000605846"/>
    </source>
</evidence>
<evidence type="ECO:0000313" key="4">
    <source>
        <dbReference type="EMBL" id="KAF7729871.1"/>
    </source>
</evidence>
<dbReference type="PANTHER" id="PTHR22891">
    <property type="entry name" value="EUKARYOTIC TRANSLATION INITIATION FACTOR 2C"/>
    <property type="match status" value="1"/>
</dbReference>
<dbReference type="OrthoDB" id="10252740at2759"/>
<dbReference type="Pfam" id="PF16488">
    <property type="entry name" value="ArgoL2"/>
    <property type="match status" value="1"/>
</dbReference>
<evidence type="ECO:0000259" key="2">
    <source>
        <dbReference type="PROSITE" id="PS50821"/>
    </source>
</evidence>
<keyword evidence="4" id="KW-0648">Protein biosynthesis</keyword>
<evidence type="ECO:0000259" key="3">
    <source>
        <dbReference type="PROSITE" id="PS50822"/>
    </source>
</evidence>
<dbReference type="InterPro" id="IPR003100">
    <property type="entry name" value="PAZ_dom"/>
</dbReference>
<dbReference type="InterPro" id="IPR036397">
    <property type="entry name" value="RNaseH_sf"/>
</dbReference>
<dbReference type="Pfam" id="PF08699">
    <property type="entry name" value="ArgoL1"/>
    <property type="match status" value="1"/>
</dbReference>
<dbReference type="Pfam" id="PF02170">
    <property type="entry name" value="PAZ"/>
    <property type="match status" value="1"/>
</dbReference>
<dbReference type="PROSITE" id="PS50821">
    <property type="entry name" value="PAZ"/>
    <property type="match status" value="1"/>
</dbReference>
<dbReference type="Gene3D" id="3.30.420.10">
    <property type="entry name" value="Ribonuclease H-like superfamily/Ribonuclease H"/>
    <property type="match status" value="1"/>
</dbReference>
<dbReference type="GO" id="GO:0003723">
    <property type="term" value="F:RNA binding"/>
    <property type="evidence" value="ECO:0007669"/>
    <property type="project" value="InterPro"/>
</dbReference>
<dbReference type="Pfam" id="PF16486">
    <property type="entry name" value="ArgoN"/>
    <property type="match status" value="1"/>
</dbReference>
<dbReference type="Gene3D" id="3.40.50.2300">
    <property type="match status" value="1"/>
</dbReference>
<organism evidence="4 5">
    <name type="scientific">Apophysomyces ossiformis</name>
    <dbReference type="NCBI Taxonomy" id="679940"/>
    <lineage>
        <taxon>Eukaryota</taxon>
        <taxon>Fungi</taxon>
        <taxon>Fungi incertae sedis</taxon>
        <taxon>Mucoromycota</taxon>
        <taxon>Mucoromycotina</taxon>
        <taxon>Mucoromycetes</taxon>
        <taxon>Mucorales</taxon>
        <taxon>Mucorineae</taxon>
        <taxon>Mucoraceae</taxon>
        <taxon>Apophysomyces</taxon>
    </lineage>
</organism>
<keyword evidence="4" id="KW-0396">Initiation factor</keyword>